<dbReference type="InterPro" id="IPR008949">
    <property type="entry name" value="Isoprenoid_synthase_dom_sf"/>
</dbReference>
<evidence type="ECO:0000256" key="1">
    <source>
        <dbReference type="ARBA" id="ARBA00001946"/>
    </source>
</evidence>
<evidence type="ECO:0000313" key="14">
    <source>
        <dbReference type="Proteomes" id="UP000036756"/>
    </source>
</evidence>
<dbReference type="RefSeq" id="WP_048570796.1">
    <property type="nucleotide sequence ID" value="NZ_LFVU01000027.1"/>
</dbReference>
<dbReference type="PANTHER" id="PTHR43281:SF1">
    <property type="entry name" value="FARNESYL DIPHOSPHATE SYNTHASE"/>
    <property type="match status" value="1"/>
</dbReference>
<evidence type="ECO:0000313" key="13">
    <source>
        <dbReference type="EMBL" id="KMT21353.1"/>
    </source>
</evidence>
<dbReference type="STRING" id="1121307.CLCY_2c01130"/>
<dbReference type="NCBIfam" id="NF045485">
    <property type="entry name" value="FPPsyn"/>
    <property type="match status" value="1"/>
</dbReference>
<evidence type="ECO:0000256" key="5">
    <source>
        <dbReference type="ARBA" id="ARBA00022679"/>
    </source>
</evidence>
<accession>A0A0J8DAM2</accession>
<dbReference type="Pfam" id="PF00348">
    <property type="entry name" value="polyprenyl_synt"/>
    <property type="match status" value="1"/>
</dbReference>
<comment type="catalytic activity">
    <reaction evidence="11">
        <text>isopentenyl diphosphate + (2E)-geranyl diphosphate = (2E,6E)-farnesyl diphosphate + diphosphate</text>
        <dbReference type="Rhea" id="RHEA:19361"/>
        <dbReference type="ChEBI" id="CHEBI:33019"/>
        <dbReference type="ChEBI" id="CHEBI:58057"/>
        <dbReference type="ChEBI" id="CHEBI:128769"/>
        <dbReference type="ChEBI" id="CHEBI:175763"/>
        <dbReference type="EC" id="2.5.1.10"/>
    </reaction>
</comment>
<dbReference type="SFLD" id="SFLDG01017">
    <property type="entry name" value="Polyprenyl_Transferase_Like"/>
    <property type="match status" value="1"/>
</dbReference>
<dbReference type="EMBL" id="LFVU01000027">
    <property type="protein sequence ID" value="KMT21353.1"/>
    <property type="molecule type" value="Genomic_DNA"/>
</dbReference>
<keyword evidence="7" id="KW-0460">Magnesium</keyword>
<keyword evidence="6" id="KW-0479">Metal-binding</keyword>
<dbReference type="InterPro" id="IPR000092">
    <property type="entry name" value="Polyprenyl_synt"/>
</dbReference>
<dbReference type="GO" id="GO:0046872">
    <property type="term" value="F:metal ion binding"/>
    <property type="evidence" value="ECO:0007669"/>
    <property type="project" value="UniProtKB-KW"/>
</dbReference>
<gene>
    <name evidence="13" type="primary">fps</name>
    <name evidence="13" type="ORF">CLCY_2c01130</name>
</gene>
<evidence type="ECO:0000256" key="10">
    <source>
        <dbReference type="ARBA" id="ARBA00032873"/>
    </source>
</evidence>
<protein>
    <recommendedName>
        <fullName evidence="4">Farnesyl diphosphate synthase</fullName>
        <ecNumber evidence="3">2.5.1.10</ecNumber>
    </recommendedName>
    <alternativeName>
        <fullName evidence="10">(2E,6E)-farnesyl diphosphate synthase</fullName>
    </alternativeName>
    <alternativeName>
        <fullName evidence="9">Geranyltranstransferase</fullName>
    </alternativeName>
</protein>
<dbReference type="PANTHER" id="PTHR43281">
    <property type="entry name" value="FARNESYL DIPHOSPHATE SYNTHASE"/>
    <property type="match status" value="1"/>
</dbReference>
<dbReference type="SUPFAM" id="SSF48576">
    <property type="entry name" value="Terpenoid synthases"/>
    <property type="match status" value="1"/>
</dbReference>
<dbReference type="GO" id="GO:0004337">
    <property type="term" value="F:(2E,6E)-farnesyl diphosphate synthase activity"/>
    <property type="evidence" value="ECO:0007669"/>
    <property type="project" value="UniProtKB-EC"/>
</dbReference>
<dbReference type="GO" id="GO:0005737">
    <property type="term" value="C:cytoplasm"/>
    <property type="evidence" value="ECO:0007669"/>
    <property type="project" value="UniProtKB-ARBA"/>
</dbReference>
<keyword evidence="14" id="KW-1185">Reference proteome</keyword>
<dbReference type="InterPro" id="IPR033749">
    <property type="entry name" value="Polyprenyl_synt_CS"/>
</dbReference>
<dbReference type="SFLD" id="SFLDS00005">
    <property type="entry name" value="Isoprenoid_Synthase_Type_I"/>
    <property type="match status" value="1"/>
</dbReference>
<dbReference type="PROSITE" id="PS00723">
    <property type="entry name" value="POLYPRENYL_SYNTHASE_1"/>
    <property type="match status" value="1"/>
</dbReference>
<dbReference type="FunFam" id="1.10.600.10:FF:000001">
    <property type="entry name" value="Geranylgeranyl diphosphate synthase"/>
    <property type="match status" value="1"/>
</dbReference>
<dbReference type="OrthoDB" id="9805316at2"/>
<keyword evidence="8" id="KW-0414">Isoprene biosynthesis</keyword>
<evidence type="ECO:0000256" key="8">
    <source>
        <dbReference type="ARBA" id="ARBA00023229"/>
    </source>
</evidence>
<dbReference type="PATRIC" id="fig|1121307.3.peg.969"/>
<dbReference type="PROSITE" id="PS00444">
    <property type="entry name" value="POLYPRENYL_SYNTHASE_2"/>
    <property type="match status" value="1"/>
</dbReference>
<evidence type="ECO:0000256" key="6">
    <source>
        <dbReference type="ARBA" id="ARBA00022723"/>
    </source>
</evidence>
<dbReference type="Proteomes" id="UP000036756">
    <property type="component" value="Unassembled WGS sequence"/>
</dbReference>
<keyword evidence="5 12" id="KW-0808">Transferase</keyword>
<evidence type="ECO:0000256" key="4">
    <source>
        <dbReference type="ARBA" id="ARBA00015100"/>
    </source>
</evidence>
<evidence type="ECO:0000256" key="2">
    <source>
        <dbReference type="ARBA" id="ARBA00006706"/>
    </source>
</evidence>
<organism evidence="13 14">
    <name type="scientific">Clostridium cylindrosporum DSM 605</name>
    <dbReference type="NCBI Taxonomy" id="1121307"/>
    <lineage>
        <taxon>Bacteria</taxon>
        <taxon>Bacillati</taxon>
        <taxon>Bacillota</taxon>
        <taxon>Clostridia</taxon>
        <taxon>Eubacteriales</taxon>
        <taxon>Clostridiaceae</taxon>
        <taxon>Clostridium</taxon>
    </lineage>
</organism>
<dbReference type="AlphaFoldDB" id="A0A0J8DAM2"/>
<evidence type="ECO:0000256" key="3">
    <source>
        <dbReference type="ARBA" id="ARBA00012439"/>
    </source>
</evidence>
<dbReference type="Gene3D" id="1.10.600.10">
    <property type="entry name" value="Farnesyl Diphosphate Synthase"/>
    <property type="match status" value="1"/>
</dbReference>
<sequence>MTFENELKSIIESINRNIASIVDYKVTEKTIADAMNYSLLAGGKRVRPVLVLAVAKALGGDVNKALPFAISIECIHTYSLIHDDLPAMDNDDLRRGSPTNHIKFGEGNAILAGDGLLNLAFEIIFDEIEKSNYNSYYAKIGKIISNASGIRGMIAGQIIDIESEGKAISIDRLIEMHSKKTGALIEAACIVGALSAEREDYLDIIREYGKNIGLVFQIVDDILDYTGDPKVLGKNIGSDKENNKSTFVSLLGIEESINLSRSLTDKALEISKEIDPSGFLSDYTRYLLNRSK</sequence>
<evidence type="ECO:0000256" key="11">
    <source>
        <dbReference type="ARBA" id="ARBA00049399"/>
    </source>
</evidence>
<proteinExistence type="inferred from homology"/>
<dbReference type="CDD" id="cd00685">
    <property type="entry name" value="Trans_IPPS_HT"/>
    <property type="match status" value="1"/>
</dbReference>
<comment type="caution">
    <text evidence="13">The sequence shown here is derived from an EMBL/GenBank/DDBJ whole genome shotgun (WGS) entry which is preliminary data.</text>
</comment>
<comment type="cofactor">
    <cofactor evidence="1">
        <name>Mg(2+)</name>
        <dbReference type="ChEBI" id="CHEBI:18420"/>
    </cofactor>
</comment>
<dbReference type="EC" id="2.5.1.10" evidence="3"/>
<dbReference type="InterPro" id="IPR053378">
    <property type="entry name" value="Prenyl_diphosphate_synthase"/>
</dbReference>
<reference evidence="13 14" key="1">
    <citation type="submission" date="2015-06" db="EMBL/GenBank/DDBJ databases">
        <title>Draft genome sequence of the purine-degrading Clostridium cylindrosporum HC-1 (DSM 605).</title>
        <authorList>
            <person name="Poehlein A."/>
            <person name="Schiel-Bengelsdorf B."/>
            <person name="Bengelsdorf F."/>
            <person name="Daniel R."/>
            <person name="Duerre P."/>
        </authorList>
    </citation>
    <scope>NUCLEOTIDE SEQUENCE [LARGE SCALE GENOMIC DNA]</scope>
    <source>
        <strain evidence="13 14">DSM 605</strain>
    </source>
</reference>
<evidence type="ECO:0000256" key="7">
    <source>
        <dbReference type="ARBA" id="ARBA00022842"/>
    </source>
</evidence>
<dbReference type="GO" id="GO:0016114">
    <property type="term" value="P:terpenoid biosynthetic process"/>
    <property type="evidence" value="ECO:0007669"/>
    <property type="project" value="UniProtKB-ARBA"/>
</dbReference>
<name>A0A0J8DAM2_CLOCY</name>
<evidence type="ECO:0000256" key="12">
    <source>
        <dbReference type="RuleBase" id="RU004466"/>
    </source>
</evidence>
<evidence type="ECO:0000256" key="9">
    <source>
        <dbReference type="ARBA" id="ARBA00032380"/>
    </source>
</evidence>
<comment type="similarity">
    <text evidence="2 12">Belongs to the FPP/GGPP synthase family.</text>
</comment>